<dbReference type="PANTHER" id="PTHR11938:SF133">
    <property type="entry name" value="GLUTAMATE SYNTHASE (NADH)"/>
    <property type="match status" value="1"/>
</dbReference>
<comment type="caution">
    <text evidence="19">The sequence shown here is derived from an EMBL/GenBank/DDBJ whole genome shotgun (WGS) entry which is preliminary data.</text>
</comment>
<evidence type="ECO:0000256" key="11">
    <source>
        <dbReference type="ARBA" id="ARBA00023002"/>
    </source>
</evidence>
<keyword evidence="8" id="KW-0479">Metal-binding</keyword>
<evidence type="ECO:0000256" key="1">
    <source>
        <dbReference type="ARBA" id="ARBA00001917"/>
    </source>
</evidence>
<evidence type="ECO:0000256" key="15">
    <source>
        <dbReference type="ARBA" id="ARBA00023291"/>
    </source>
</evidence>
<dbReference type="Proteomes" id="UP000195781">
    <property type="component" value="Unassembled WGS sequence"/>
</dbReference>
<evidence type="ECO:0000313" key="20">
    <source>
        <dbReference type="Proteomes" id="UP000195781"/>
    </source>
</evidence>
<comment type="pathway">
    <text evidence="16">Amino-acid biosynthesis.</text>
</comment>
<dbReference type="GO" id="GO:0006537">
    <property type="term" value="P:glutamate biosynthetic process"/>
    <property type="evidence" value="ECO:0007669"/>
    <property type="project" value="UniProtKB-KW"/>
</dbReference>
<dbReference type="Gene3D" id="3.60.20.10">
    <property type="entry name" value="Glutamine Phosphoribosylpyrophosphate, subunit 1, domain 1"/>
    <property type="match status" value="1"/>
</dbReference>
<evidence type="ECO:0000256" key="6">
    <source>
        <dbReference type="ARBA" id="ARBA00022630"/>
    </source>
</evidence>
<evidence type="ECO:0000256" key="5">
    <source>
        <dbReference type="ARBA" id="ARBA00022605"/>
    </source>
</evidence>
<dbReference type="FunFam" id="2.160.20.60:FF:000001">
    <property type="entry name" value="Glutamate synthase, large subunit"/>
    <property type="match status" value="1"/>
</dbReference>
<dbReference type="FunFam" id="3.60.20.10:FF:000001">
    <property type="entry name" value="Glutamate synthase, large subunit"/>
    <property type="match status" value="1"/>
</dbReference>
<dbReference type="SUPFAM" id="SSF56235">
    <property type="entry name" value="N-terminal nucleophile aminohydrolases (Ntn hydrolases)"/>
    <property type="match status" value="1"/>
</dbReference>
<dbReference type="InterPro" id="IPR013785">
    <property type="entry name" value="Aldolase_TIM"/>
</dbReference>
<dbReference type="InterPro" id="IPR050711">
    <property type="entry name" value="ET-N_metabolism_enzyme"/>
</dbReference>
<evidence type="ECO:0000256" key="7">
    <source>
        <dbReference type="ARBA" id="ARBA00022643"/>
    </source>
</evidence>
<keyword evidence="20" id="KW-1185">Reference proteome</keyword>
<keyword evidence="15" id="KW-0003">3Fe-4S</keyword>
<dbReference type="NCBIfam" id="NF008730">
    <property type="entry name" value="PRK11750.1"/>
    <property type="match status" value="1"/>
</dbReference>
<gene>
    <name evidence="19" type="ORF">B5G02_00330</name>
</gene>
<dbReference type="Pfam" id="PF01493">
    <property type="entry name" value="GXGXG"/>
    <property type="match status" value="1"/>
</dbReference>
<organism evidence="19 20">
    <name type="scientific">[Collinsella] massiliensis</name>
    <dbReference type="NCBI Taxonomy" id="1232426"/>
    <lineage>
        <taxon>Bacteria</taxon>
        <taxon>Bacillati</taxon>
        <taxon>Actinomycetota</taxon>
        <taxon>Coriobacteriia</taxon>
        <taxon>Coriobacteriales</taxon>
        <taxon>Coriobacteriaceae</taxon>
        <taxon>Enorma</taxon>
    </lineage>
</organism>
<dbReference type="InterPro" id="IPR006982">
    <property type="entry name" value="Glu_synth_centr_N"/>
</dbReference>
<keyword evidence="10" id="KW-0315">Glutamine amidotransferase</keyword>
<evidence type="ECO:0000256" key="4">
    <source>
        <dbReference type="ARBA" id="ARBA00009716"/>
    </source>
</evidence>
<dbReference type="InterPro" id="IPR036485">
    <property type="entry name" value="Glu_synth_asu_C_sf"/>
</dbReference>
<dbReference type="InterPro" id="IPR002489">
    <property type="entry name" value="Glu_synth_asu_C"/>
</dbReference>
<dbReference type="InterPro" id="IPR017932">
    <property type="entry name" value="GATase_2_dom"/>
</dbReference>
<dbReference type="InterPro" id="IPR029055">
    <property type="entry name" value="Ntn_hydrolases_N"/>
</dbReference>
<evidence type="ECO:0000256" key="13">
    <source>
        <dbReference type="ARBA" id="ARBA00023014"/>
    </source>
</evidence>
<evidence type="ECO:0000256" key="2">
    <source>
        <dbReference type="ARBA" id="ARBA00001927"/>
    </source>
</evidence>
<comment type="similarity">
    <text evidence="4">Belongs to the glutamate synthase family.</text>
</comment>
<dbReference type="CDD" id="cd00982">
    <property type="entry name" value="gltB_C"/>
    <property type="match status" value="1"/>
</dbReference>
<evidence type="ECO:0000313" key="19">
    <source>
        <dbReference type="EMBL" id="OUN89835.1"/>
    </source>
</evidence>
<dbReference type="EMBL" id="NFIE01000001">
    <property type="protein sequence ID" value="OUN89835.1"/>
    <property type="molecule type" value="Genomic_DNA"/>
</dbReference>
<feature type="region of interest" description="Disordered" evidence="17">
    <location>
        <begin position="1540"/>
        <end position="1570"/>
    </location>
</feature>
<protein>
    <submittedName>
        <fullName evidence="19">Glutamate synthase large subunit</fullName>
    </submittedName>
</protein>
<evidence type="ECO:0000256" key="12">
    <source>
        <dbReference type="ARBA" id="ARBA00023004"/>
    </source>
</evidence>
<evidence type="ECO:0000256" key="17">
    <source>
        <dbReference type="SAM" id="MobiDB-lite"/>
    </source>
</evidence>
<dbReference type="CDD" id="cd00713">
    <property type="entry name" value="GltS"/>
    <property type="match status" value="1"/>
</dbReference>
<keyword evidence="13" id="KW-0411">Iron-sulfur</keyword>
<dbReference type="SUPFAM" id="SSF51395">
    <property type="entry name" value="FMN-linked oxidoreductases"/>
    <property type="match status" value="1"/>
</dbReference>
<evidence type="ECO:0000256" key="14">
    <source>
        <dbReference type="ARBA" id="ARBA00023164"/>
    </source>
</evidence>
<keyword evidence="9" id="KW-0274">FAD</keyword>
<dbReference type="Pfam" id="PF01645">
    <property type="entry name" value="Glu_synthase"/>
    <property type="match status" value="1"/>
</dbReference>
<reference evidence="20" key="1">
    <citation type="submission" date="2017-04" db="EMBL/GenBank/DDBJ databases">
        <title>Function of individual gut microbiota members based on whole genome sequencing of pure cultures obtained from chicken caecum.</title>
        <authorList>
            <person name="Medvecky M."/>
            <person name="Cejkova D."/>
            <person name="Polansky O."/>
            <person name="Karasova D."/>
            <person name="Kubasova T."/>
            <person name="Cizek A."/>
            <person name="Rychlik I."/>
        </authorList>
    </citation>
    <scope>NUCLEOTIDE SEQUENCE [LARGE SCALE GENOMIC DNA]</scope>
    <source>
        <strain evidence="20">An5</strain>
    </source>
</reference>
<feature type="domain" description="Glutamine amidotransferase type-2" evidence="18">
    <location>
        <begin position="29"/>
        <end position="428"/>
    </location>
</feature>
<dbReference type="GO" id="GO:0019676">
    <property type="term" value="P:ammonia assimilation cycle"/>
    <property type="evidence" value="ECO:0007669"/>
    <property type="project" value="TreeGrafter"/>
</dbReference>
<proteinExistence type="inferred from homology"/>
<evidence type="ECO:0000256" key="8">
    <source>
        <dbReference type="ARBA" id="ARBA00022723"/>
    </source>
</evidence>
<dbReference type="OrthoDB" id="9758182at2"/>
<comment type="cofactor">
    <cofactor evidence="1">
        <name>FMN</name>
        <dbReference type="ChEBI" id="CHEBI:58210"/>
    </cofactor>
</comment>
<evidence type="ECO:0000259" key="18">
    <source>
        <dbReference type="PROSITE" id="PS51278"/>
    </source>
</evidence>
<dbReference type="InterPro" id="IPR002932">
    <property type="entry name" value="Glu_synthdom"/>
</dbReference>
<evidence type="ECO:0000256" key="10">
    <source>
        <dbReference type="ARBA" id="ARBA00022962"/>
    </source>
</evidence>
<keyword evidence="6" id="KW-0285">Flavoprotein</keyword>
<dbReference type="GO" id="GO:0051538">
    <property type="term" value="F:3 iron, 4 sulfur cluster binding"/>
    <property type="evidence" value="ECO:0007669"/>
    <property type="project" value="UniProtKB-KW"/>
</dbReference>
<feature type="compositionally biased region" description="Basic and acidic residues" evidence="17">
    <location>
        <begin position="1540"/>
        <end position="1559"/>
    </location>
</feature>
<feature type="region of interest" description="Disordered" evidence="17">
    <location>
        <begin position="932"/>
        <end position="955"/>
    </location>
</feature>
<keyword evidence="5" id="KW-0028">Amino-acid biosynthesis</keyword>
<comment type="cofactor">
    <cofactor evidence="2">
        <name>[3Fe-4S] cluster</name>
        <dbReference type="ChEBI" id="CHEBI:21137"/>
    </cofactor>
</comment>
<keyword evidence="11" id="KW-0560">Oxidoreductase</keyword>
<keyword evidence="12" id="KW-0408">Iron</keyword>
<sequence>MQHPEHDAHQPRPRTGRTLYRPEFEHDACGIGALANIDGTRSHQILDDALSVLVNLEHRGGTGLERTTGDGAGILFQVPHHFFRKEAQRCGHILPDEGDYAVAMLFFPQDAVGVRDARRVFEEGCAEEGIPVLFWREVPVDPHDLGSTARACMPTILQAFLHRPDDVPAGDAFERRLYLCRRTIEKRAARAPELSGKIFYVCSMSARTIVYKGMLVATQMRRFYADLNDAAVKTAVALVHSRYSTNTTPSWERAHPNRLIIHNGEINTLKGNVNWIRAREPNLYSPVLQGDLERALPVIDREGSDSAILDNVLEFLVMNGRPLTRAVSMLIPEPWDKNDALAPERRAYDAYQSMLMEPWDGPAAIAFTDGRTLGAALDRNGLRPARYYVTRDDRFLLSSEVGTIDIDPANVLTAGCLGPGEMIEVDLEHGRIRSNEELRREFAKLKPFREWIESETIRLADLLDDERSRGAADPGAQALPAPEELTRQAEALGFHWDDVQEVIAPMASTGSVPLASMGIDAPLACLSRKPRSFFDYFFQLFAQVTNPPIDALRERMVTSTVLYLGNHGNLLEDSRSACRLIRLDAPVLTAAELAAIEHIDRTGFATRRFRAVYRRDAGAGALERALEALSQEVAAAVRGGVNIVVLSNRAEAGEVPIPSLLATSAVHHHLIARGLRTFADLVVESGDAVSAHDVAALVGYSASGVVPFMAHEQIRALAERGALRDRAGRALTAAEGIANYDRALVAGMVSIMSKMGISTAQGYHSAQIFEAVGLSDEVIDRYFRGTVSRVGGLDTEGIERELDERYDDALRAAAGRAPAELPSLGLTKWRPQGGEEHLIDPTTIYLLQQAVRTDDYELFERYSAHLRQPGRAVRLRDLLDFDAAGRAPVPLEEVEPAASIVMHFNTGAMSFGSISAEAHECMAIAMNRLHGRSNSGEGGEDPRRETPLPNGDSANSAIKQVASGRFGVTSRYLASATEIQIKMAQGAKPGEGGHLPGKKVYPWVAEVRRSTPGIGLISPPPHHDIYSIEDLAELIYDLKCANPGARVSVKLVSEAGVGTIATGVAKGGADKILISGHNGGSGAAPRDSIWHAGLPLELGLAETQQTLLQNGLRSRIVLEADGKLMDGTDVAVACLLGAEEFGFATMPLIAMGCLMQRDCHQDTCPAGIATQNCRLRSHFAGKPEHVERFMLFVAEQLRQVMARLGFRTIEEMAGHPECLRQVGAPGNRKAESLDLSAVLEPGACEFGAHIPGASERHFLPEMAPDLGLGRVLDATLLIPRTEEARRTLTPCHLEVDIDNVDRCVGTMLGHAVTAAHPNGLPEGSISIDCAGSAGQSFGAFLPRGISLAVAGDANDYFGKGLSGGTLSVRPPEGANFKFDENIIVGNVAFFGATSGRGYVNGLAGQRFCVRNSGATVVVEGVGSCGCEYMTGGTVVVLGEVGANFAAGMTGGIAYVYDELGTLARRVNPDTVELKRPSAAELARIRELIEEHVRATQSPRGIRMLYQFDSCARDFVKVVPEAYERATEVIEAAERAGLTHEQALERAYEAAQDPGDKKVTDTNASPREGGR</sequence>
<dbReference type="PROSITE" id="PS51278">
    <property type="entry name" value="GATASE_TYPE_2"/>
    <property type="match status" value="1"/>
</dbReference>
<dbReference type="Gene3D" id="3.20.20.70">
    <property type="entry name" value="Aldolase class I"/>
    <property type="match status" value="2"/>
</dbReference>
<dbReference type="GO" id="GO:0015930">
    <property type="term" value="F:glutamate synthase activity"/>
    <property type="evidence" value="ECO:0007669"/>
    <property type="project" value="InterPro"/>
</dbReference>
<comment type="cofactor">
    <cofactor evidence="3">
        <name>FAD</name>
        <dbReference type="ChEBI" id="CHEBI:57692"/>
    </cofactor>
</comment>
<dbReference type="PANTHER" id="PTHR11938">
    <property type="entry name" value="FAD NADPH DEHYDROGENASE/OXIDOREDUCTASE"/>
    <property type="match status" value="1"/>
</dbReference>
<dbReference type="Pfam" id="PF00310">
    <property type="entry name" value="GATase_2"/>
    <property type="match status" value="1"/>
</dbReference>
<dbReference type="RefSeq" id="WP_094334722.1">
    <property type="nucleotide sequence ID" value="NZ_NFIE01000001.1"/>
</dbReference>
<name>A0A1Y3XWE4_9ACTN</name>
<accession>A0A1Y3XWE4</accession>
<evidence type="ECO:0000256" key="3">
    <source>
        <dbReference type="ARBA" id="ARBA00001974"/>
    </source>
</evidence>
<dbReference type="Gene3D" id="2.160.20.60">
    <property type="entry name" value="Glutamate synthase, alpha subunit, C-terminal domain"/>
    <property type="match status" value="1"/>
</dbReference>
<evidence type="ECO:0000256" key="16">
    <source>
        <dbReference type="ARBA" id="ARBA00029440"/>
    </source>
</evidence>
<keyword evidence="7" id="KW-0288">FMN</keyword>
<dbReference type="GO" id="GO:0046872">
    <property type="term" value="F:metal ion binding"/>
    <property type="evidence" value="ECO:0007669"/>
    <property type="project" value="UniProtKB-KW"/>
</dbReference>
<keyword evidence="14" id="KW-0314">Glutamate biosynthesis</keyword>
<evidence type="ECO:0000256" key="9">
    <source>
        <dbReference type="ARBA" id="ARBA00022827"/>
    </source>
</evidence>
<dbReference type="CDD" id="cd02808">
    <property type="entry name" value="GltS_FMN"/>
    <property type="match status" value="1"/>
</dbReference>
<dbReference type="SUPFAM" id="SSF69336">
    <property type="entry name" value="Alpha subunit of glutamate synthase, C-terminal domain"/>
    <property type="match status" value="1"/>
</dbReference>
<dbReference type="Pfam" id="PF04898">
    <property type="entry name" value="Glu_syn_central"/>
    <property type="match status" value="1"/>
</dbReference>